<organism evidence="1 2">
    <name type="scientific">Portunus trituberculatus</name>
    <name type="common">Swimming crab</name>
    <name type="synonym">Neptunus trituberculatus</name>
    <dbReference type="NCBI Taxonomy" id="210409"/>
    <lineage>
        <taxon>Eukaryota</taxon>
        <taxon>Metazoa</taxon>
        <taxon>Ecdysozoa</taxon>
        <taxon>Arthropoda</taxon>
        <taxon>Crustacea</taxon>
        <taxon>Multicrustacea</taxon>
        <taxon>Malacostraca</taxon>
        <taxon>Eumalacostraca</taxon>
        <taxon>Eucarida</taxon>
        <taxon>Decapoda</taxon>
        <taxon>Pleocyemata</taxon>
        <taxon>Brachyura</taxon>
        <taxon>Eubrachyura</taxon>
        <taxon>Portunoidea</taxon>
        <taxon>Portunidae</taxon>
        <taxon>Portuninae</taxon>
        <taxon>Portunus</taxon>
    </lineage>
</organism>
<name>A0A5B7D8V2_PORTR</name>
<sequence length="96" mass="10836">MIQQFLQFVKNMYRDLPSHMSKIFERPAAIRVSDLSEVNVDALLKETFTITPIHTEKKLPDGTSITVSGWGEVLCVVLGLCSETLCSLTIVTFERF</sequence>
<accession>A0A5B7D8V2</accession>
<comment type="caution">
    <text evidence="1">The sequence shown here is derived from an EMBL/GenBank/DDBJ whole genome shotgun (WGS) entry which is preliminary data.</text>
</comment>
<evidence type="ECO:0000313" key="2">
    <source>
        <dbReference type="Proteomes" id="UP000324222"/>
    </source>
</evidence>
<proteinExistence type="predicted"/>
<dbReference type="AlphaFoldDB" id="A0A5B7D8V2"/>
<dbReference type="OrthoDB" id="5570127at2759"/>
<reference evidence="1 2" key="1">
    <citation type="submission" date="2019-05" db="EMBL/GenBank/DDBJ databases">
        <title>Another draft genome of Portunus trituberculatus and its Hox gene families provides insights of decapod evolution.</title>
        <authorList>
            <person name="Jeong J.-H."/>
            <person name="Song I."/>
            <person name="Kim S."/>
            <person name="Choi T."/>
            <person name="Kim D."/>
            <person name="Ryu S."/>
            <person name="Kim W."/>
        </authorList>
    </citation>
    <scope>NUCLEOTIDE SEQUENCE [LARGE SCALE GENOMIC DNA]</scope>
    <source>
        <tissue evidence="1">Muscle</tissue>
    </source>
</reference>
<protein>
    <submittedName>
        <fullName evidence="1">Transcription-associated protein 1</fullName>
    </submittedName>
</protein>
<dbReference type="EMBL" id="VSRR010000606">
    <property type="protein sequence ID" value="MPC17616.1"/>
    <property type="molecule type" value="Genomic_DNA"/>
</dbReference>
<dbReference type="Proteomes" id="UP000324222">
    <property type="component" value="Unassembled WGS sequence"/>
</dbReference>
<evidence type="ECO:0000313" key="1">
    <source>
        <dbReference type="EMBL" id="MPC17616.1"/>
    </source>
</evidence>
<gene>
    <name evidence="1" type="primary">Nipped-A</name>
    <name evidence="1" type="ORF">E2C01_010479</name>
</gene>
<keyword evidence="2" id="KW-1185">Reference proteome</keyword>